<keyword evidence="2 6" id="KW-0472">Membrane</keyword>
<dbReference type="PANTHER" id="PTHR11640:SF31">
    <property type="entry name" value="IRREGULAR CHIASM C-ROUGHEST PROTEIN-RELATED"/>
    <property type="match status" value="1"/>
</dbReference>
<keyword evidence="6" id="KW-1133">Transmembrane helix</keyword>
<dbReference type="GO" id="GO:0005911">
    <property type="term" value="C:cell-cell junction"/>
    <property type="evidence" value="ECO:0007669"/>
    <property type="project" value="TreeGrafter"/>
</dbReference>
<dbReference type="OrthoDB" id="6107927at2759"/>
<feature type="transmembrane region" description="Helical" evidence="6">
    <location>
        <begin position="500"/>
        <end position="522"/>
    </location>
</feature>
<keyword evidence="11" id="KW-1185">Reference proteome</keyword>
<comment type="subcellular location">
    <subcellularLocation>
        <location evidence="1">Membrane</location>
        <topology evidence="1">Single-pass type I membrane protein</topology>
    </subcellularLocation>
</comment>
<feature type="signal peptide" evidence="7">
    <location>
        <begin position="1"/>
        <end position="19"/>
    </location>
</feature>
<feature type="chain" id="PRO_5036308825" evidence="7">
    <location>
        <begin position="20"/>
        <end position="590"/>
    </location>
</feature>
<keyword evidence="6" id="KW-0812">Transmembrane</keyword>
<keyword evidence="4" id="KW-0325">Glycoprotein</keyword>
<reference evidence="12" key="1">
    <citation type="submission" date="2016-11" db="UniProtKB">
        <authorList>
            <consortium name="WormBaseParasite"/>
        </authorList>
    </citation>
    <scope>IDENTIFICATION</scope>
</reference>
<feature type="domain" description="Ig-like" evidence="8">
    <location>
        <begin position="153"/>
        <end position="243"/>
    </location>
</feature>
<keyword evidence="3" id="KW-1015">Disulfide bond</keyword>
<dbReference type="WBParaSite" id="BXY_1636300.1">
    <property type="protein sequence ID" value="BXY_1636300.1"/>
    <property type="gene ID" value="BXY_1636300"/>
</dbReference>
<evidence type="ECO:0000256" key="3">
    <source>
        <dbReference type="ARBA" id="ARBA00023157"/>
    </source>
</evidence>
<keyword evidence="7" id="KW-0732">Signal</keyword>
<evidence type="ECO:0000313" key="9">
    <source>
        <dbReference type="EMBL" id="CAD5221392.1"/>
    </source>
</evidence>
<dbReference type="GO" id="GO:0005886">
    <property type="term" value="C:plasma membrane"/>
    <property type="evidence" value="ECO:0007669"/>
    <property type="project" value="TreeGrafter"/>
</dbReference>
<feature type="domain" description="Ig-like" evidence="8">
    <location>
        <begin position="264"/>
        <end position="367"/>
    </location>
</feature>
<dbReference type="InterPro" id="IPR013783">
    <property type="entry name" value="Ig-like_fold"/>
</dbReference>
<evidence type="ECO:0000256" key="5">
    <source>
        <dbReference type="ARBA" id="ARBA00023319"/>
    </source>
</evidence>
<dbReference type="Proteomes" id="UP000095284">
    <property type="component" value="Unplaced"/>
</dbReference>
<dbReference type="EMBL" id="CAJFDI010000003">
    <property type="protein sequence ID" value="CAD5221392.1"/>
    <property type="molecule type" value="Genomic_DNA"/>
</dbReference>
<evidence type="ECO:0000313" key="10">
    <source>
        <dbReference type="Proteomes" id="UP000095284"/>
    </source>
</evidence>
<dbReference type="PANTHER" id="PTHR11640">
    <property type="entry name" value="NEPHRIN"/>
    <property type="match status" value="1"/>
</dbReference>
<dbReference type="InterPro" id="IPR036179">
    <property type="entry name" value="Ig-like_dom_sf"/>
</dbReference>
<gene>
    <name evidence="9" type="ORF">BXYJ_LOCUS6655</name>
</gene>
<organism evidence="10 12">
    <name type="scientific">Bursaphelenchus xylophilus</name>
    <name type="common">Pinewood nematode worm</name>
    <name type="synonym">Aphelenchoides xylophilus</name>
    <dbReference type="NCBI Taxonomy" id="6326"/>
    <lineage>
        <taxon>Eukaryota</taxon>
        <taxon>Metazoa</taxon>
        <taxon>Ecdysozoa</taxon>
        <taxon>Nematoda</taxon>
        <taxon>Chromadorea</taxon>
        <taxon>Rhabditida</taxon>
        <taxon>Tylenchina</taxon>
        <taxon>Tylenchomorpha</taxon>
        <taxon>Aphelenchoidea</taxon>
        <taxon>Aphelenchoididae</taxon>
        <taxon>Bursaphelenchus</taxon>
    </lineage>
</organism>
<sequence length="590" mass="64226">MLVIPLWVICLLSGGGVVAQMQAQVKISEQPFPVSSATQLNEIVWTMVGRSSSNTIYCVSDHPVSQLRFVCVDCPQKNITDIVNVLNSAQDMTRTAGFPTVALRNVEANPSWSGATIICQAALSTGLIDSAPAQVVVRYLRQVHVVDANGQGPVVIPNQGLHFYVECIRGPDNTCNPGRRKTLRCSIQANPPATTFRWMKNGITINNDGPELSIGVEMIGQSIQCSANNGLFDENGLSSEAVSIDPYSAARTVQDNFQQVLTSPPFQGGPQVAMDQVVKLSCTVEANPRPIVYWKLRHPNNQVVDAACGQGLNGVYKEIPGPLPANVVRLNSICELRVSNYSYSGQYWCSACSIVSQGIPECSPSLEVPGERTISVQVQGPPMASDVEPTVEQYEEGAVVTVHYCADPSPQPPREIVFSIDNNDIFVGQRWQNFHFEANLQNSSSHYCAIARLRISPVHEDDQSRSIFLKVQNSHGAKQINVPLGDLLGVGSSDIGQLPAWVLLLLGAIVVVLVLIVSVMYCMRQQMLCFTGENNSNTDYSQDNFKQPPHDTYSDDIQRGLYGSSTTEIYDAALQEAYSECTGLDGGTRV</sequence>
<evidence type="ECO:0000256" key="4">
    <source>
        <dbReference type="ARBA" id="ARBA00023180"/>
    </source>
</evidence>
<evidence type="ECO:0000256" key="2">
    <source>
        <dbReference type="ARBA" id="ARBA00023136"/>
    </source>
</evidence>
<dbReference type="Proteomes" id="UP000659654">
    <property type="component" value="Unassembled WGS sequence"/>
</dbReference>
<dbReference type="Gene3D" id="2.60.40.10">
    <property type="entry name" value="Immunoglobulins"/>
    <property type="match status" value="1"/>
</dbReference>
<name>A0A1I7STJ3_BURXY</name>
<dbReference type="InterPro" id="IPR051275">
    <property type="entry name" value="Cell_adhesion_signaling"/>
</dbReference>
<dbReference type="eggNOG" id="ENOG502QU7I">
    <property type="taxonomic scope" value="Eukaryota"/>
</dbReference>
<proteinExistence type="predicted"/>
<reference evidence="9" key="2">
    <citation type="submission" date="2020-09" db="EMBL/GenBank/DDBJ databases">
        <authorList>
            <person name="Kikuchi T."/>
        </authorList>
    </citation>
    <scope>NUCLEOTIDE SEQUENCE</scope>
    <source>
        <strain evidence="9">Ka4C1</strain>
    </source>
</reference>
<dbReference type="InterPro" id="IPR007110">
    <property type="entry name" value="Ig-like_dom"/>
</dbReference>
<dbReference type="EMBL" id="CAJFCV020000003">
    <property type="protein sequence ID" value="CAG9108344.1"/>
    <property type="molecule type" value="Genomic_DNA"/>
</dbReference>
<dbReference type="SUPFAM" id="SSF48726">
    <property type="entry name" value="Immunoglobulin"/>
    <property type="match status" value="2"/>
</dbReference>
<dbReference type="GO" id="GO:0098609">
    <property type="term" value="P:cell-cell adhesion"/>
    <property type="evidence" value="ECO:0007669"/>
    <property type="project" value="TreeGrafter"/>
</dbReference>
<evidence type="ECO:0000259" key="8">
    <source>
        <dbReference type="PROSITE" id="PS50835"/>
    </source>
</evidence>
<dbReference type="GO" id="GO:0050839">
    <property type="term" value="F:cell adhesion molecule binding"/>
    <property type="evidence" value="ECO:0007669"/>
    <property type="project" value="TreeGrafter"/>
</dbReference>
<evidence type="ECO:0000256" key="1">
    <source>
        <dbReference type="ARBA" id="ARBA00004479"/>
    </source>
</evidence>
<evidence type="ECO:0000313" key="11">
    <source>
        <dbReference type="Proteomes" id="UP000659654"/>
    </source>
</evidence>
<evidence type="ECO:0000313" key="12">
    <source>
        <dbReference type="WBParaSite" id="BXY_1636300.1"/>
    </source>
</evidence>
<accession>A0A1I7STJ3</accession>
<protein>
    <submittedName>
        <fullName evidence="9">(pine wood nematode) hypothetical protein</fullName>
    </submittedName>
</protein>
<keyword evidence="5" id="KW-0393">Immunoglobulin domain</keyword>
<evidence type="ECO:0000256" key="7">
    <source>
        <dbReference type="SAM" id="SignalP"/>
    </source>
</evidence>
<evidence type="ECO:0000256" key="6">
    <source>
        <dbReference type="SAM" id="Phobius"/>
    </source>
</evidence>
<dbReference type="AlphaFoldDB" id="A0A1I7STJ3"/>
<dbReference type="PROSITE" id="PS50835">
    <property type="entry name" value="IG_LIKE"/>
    <property type="match status" value="2"/>
</dbReference>
<dbReference type="Proteomes" id="UP000582659">
    <property type="component" value="Unassembled WGS sequence"/>
</dbReference>